<reference evidence="3" key="1">
    <citation type="submission" date="2020-12" db="EMBL/GenBank/DDBJ databases">
        <authorList>
            <person name="Iha C."/>
        </authorList>
    </citation>
    <scope>NUCLEOTIDE SEQUENCE</scope>
</reference>
<keyword evidence="1" id="KW-1133">Transmembrane helix</keyword>
<proteinExistence type="predicted"/>
<evidence type="ECO:0000313" key="3">
    <source>
        <dbReference type="EMBL" id="CAD7704803.1"/>
    </source>
</evidence>
<keyword evidence="1" id="KW-0472">Membrane</keyword>
<evidence type="ECO:0000259" key="2">
    <source>
        <dbReference type="Pfam" id="PF00899"/>
    </source>
</evidence>
<feature type="transmembrane region" description="Helical" evidence="1">
    <location>
        <begin position="148"/>
        <end position="170"/>
    </location>
</feature>
<dbReference type="Pfam" id="PF00899">
    <property type="entry name" value="ThiF"/>
    <property type="match status" value="1"/>
</dbReference>
<dbReference type="GO" id="GO:0061503">
    <property type="term" value="F:tRNA threonylcarbamoyladenosine dehydratase"/>
    <property type="evidence" value="ECO:0007669"/>
    <property type="project" value="TreeGrafter"/>
</dbReference>
<dbReference type="OrthoDB" id="10265862at2759"/>
<name>A0A8S1JCS4_9CHLO</name>
<dbReference type="GO" id="GO:0061504">
    <property type="term" value="P:cyclic threonylcarbamoyladenosine biosynthetic process"/>
    <property type="evidence" value="ECO:0007669"/>
    <property type="project" value="TreeGrafter"/>
</dbReference>
<dbReference type="Proteomes" id="UP000708148">
    <property type="component" value="Unassembled WGS sequence"/>
</dbReference>
<dbReference type="PANTHER" id="PTHR43267:SF2">
    <property type="entry name" value="TRNA THREONYLCARBAMOYLADENOSINE DEHYDRATASE 1-RELATED"/>
    <property type="match status" value="1"/>
</dbReference>
<feature type="transmembrane region" description="Helical" evidence="1">
    <location>
        <begin position="63"/>
        <end position="82"/>
    </location>
</feature>
<evidence type="ECO:0000256" key="1">
    <source>
        <dbReference type="SAM" id="Phobius"/>
    </source>
</evidence>
<accession>A0A8S1JCS4</accession>
<dbReference type="PANTHER" id="PTHR43267">
    <property type="entry name" value="TRNA THREONYLCARBAMOYLADENOSINE DEHYDRATASE"/>
    <property type="match status" value="1"/>
</dbReference>
<evidence type="ECO:0000313" key="4">
    <source>
        <dbReference type="Proteomes" id="UP000708148"/>
    </source>
</evidence>
<dbReference type="AlphaFoldDB" id="A0A8S1JCS4"/>
<gene>
    <name evidence="3" type="ORF">OSTQU699_LOCUS10158</name>
</gene>
<dbReference type="CDD" id="cd00755">
    <property type="entry name" value="YgdL_like"/>
    <property type="match status" value="1"/>
</dbReference>
<dbReference type="GO" id="GO:0008641">
    <property type="term" value="F:ubiquitin-like modifier activating enzyme activity"/>
    <property type="evidence" value="ECO:0007669"/>
    <property type="project" value="InterPro"/>
</dbReference>
<sequence>MCNVCIPLELQWDRLVSIGHYWIGDAILMRPRGAFLCANPHPQQPPRIQCASMPFAATLDGRSWAVFALGAALGAGLAAALIRRPLRGPAAWIGGMYPWASPICAAGSHGSRDGDGHRLDGDFVDDEILSEQLTRNCQFFGEDAQRRVAASFVVVVGLGGVGSHAAHLLLRSGVGHLRLVDFDLVSLSTLNRHAVATREDVGTPKATCLKKHFEQILPEAKVEAQVVMYTDESEGSILTGNPDFVIDAIDNIDTKVSLLAACVSRGLKVLCVGGAGAKADPTRLRFADISESSVDPLARAVRHRLKKNHGIERGVPVLLSTEKPQCALVSLGAIESGNPLDYQIVPGFRVRTIPVLGTSPALFGMASASYVICSLAGRPFQGEPVFQMQMAQYDTQLARLEEREEARGVTQSEMQVDVNDVAVLVRDVWRGVSAAHLGRPGCGKDKGLNRNTSHLVLTRWDSKRPATADNLVLLEFDEADAHDQTDLRDLRQRDPDFVSHVEGVLASCRRMFGL</sequence>
<dbReference type="InterPro" id="IPR035985">
    <property type="entry name" value="Ubiquitin-activating_enz"/>
</dbReference>
<keyword evidence="4" id="KW-1185">Reference proteome</keyword>
<protein>
    <recommendedName>
        <fullName evidence="2">THIF-type NAD/FAD binding fold domain-containing protein</fullName>
    </recommendedName>
</protein>
<dbReference type="Gene3D" id="3.40.50.720">
    <property type="entry name" value="NAD(P)-binding Rossmann-like Domain"/>
    <property type="match status" value="1"/>
</dbReference>
<dbReference type="InterPro" id="IPR045886">
    <property type="entry name" value="ThiF/MoeB/HesA"/>
</dbReference>
<dbReference type="InterPro" id="IPR000594">
    <property type="entry name" value="ThiF_NAD_FAD-bd"/>
</dbReference>
<feature type="domain" description="THIF-type NAD/FAD binding fold" evidence="2">
    <location>
        <begin position="135"/>
        <end position="403"/>
    </location>
</feature>
<dbReference type="SUPFAM" id="SSF69572">
    <property type="entry name" value="Activating enzymes of the ubiquitin-like proteins"/>
    <property type="match status" value="1"/>
</dbReference>
<keyword evidence="1" id="KW-0812">Transmembrane</keyword>
<dbReference type="EMBL" id="CAJHUC010002956">
    <property type="protein sequence ID" value="CAD7704803.1"/>
    <property type="molecule type" value="Genomic_DNA"/>
</dbReference>
<organism evidence="3 4">
    <name type="scientific">Ostreobium quekettii</name>
    <dbReference type="NCBI Taxonomy" id="121088"/>
    <lineage>
        <taxon>Eukaryota</taxon>
        <taxon>Viridiplantae</taxon>
        <taxon>Chlorophyta</taxon>
        <taxon>core chlorophytes</taxon>
        <taxon>Ulvophyceae</taxon>
        <taxon>TCBD clade</taxon>
        <taxon>Bryopsidales</taxon>
        <taxon>Ostreobineae</taxon>
        <taxon>Ostreobiaceae</taxon>
        <taxon>Ostreobium</taxon>
    </lineage>
</organism>
<comment type="caution">
    <text evidence="3">The sequence shown here is derived from an EMBL/GenBank/DDBJ whole genome shotgun (WGS) entry which is preliminary data.</text>
</comment>
<dbReference type="GO" id="GO:0009536">
    <property type="term" value="C:plastid"/>
    <property type="evidence" value="ECO:0007669"/>
    <property type="project" value="TreeGrafter"/>
</dbReference>